<organism evidence="19 20">
    <name type="scientific">Pigmentiphaga litoralis</name>
    <dbReference type="NCBI Taxonomy" id="516702"/>
    <lineage>
        <taxon>Bacteria</taxon>
        <taxon>Pseudomonadati</taxon>
        <taxon>Pseudomonadota</taxon>
        <taxon>Betaproteobacteria</taxon>
        <taxon>Burkholderiales</taxon>
        <taxon>Alcaligenaceae</taxon>
        <taxon>Pigmentiphaga</taxon>
    </lineage>
</organism>
<proteinExistence type="inferred from homology"/>
<dbReference type="Proteomes" id="UP000542125">
    <property type="component" value="Unassembled WGS sequence"/>
</dbReference>
<name>A0A7Y9IV47_9BURK</name>
<accession>A0A7Y9IV47</accession>
<evidence type="ECO:0000256" key="2">
    <source>
        <dbReference type="ARBA" id="ARBA00009810"/>
    </source>
</evidence>
<dbReference type="Gene3D" id="2.40.170.20">
    <property type="entry name" value="TonB-dependent receptor, beta-barrel domain"/>
    <property type="match status" value="1"/>
</dbReference>
<dbReference type="PANTHER" id="PTHR32552">
    <property type="entry name" value="FERRICHROME IRON RECEPTOR-RELATED"/>
    <property type="match status" value="1"/>
</dbReference>
<dbReference type="PROSITE" id="PS01156">
    <property type="entry name" value="TONB_DEPENDENT_REC_2"/>
    <property type="match status" value="1"/>
</dbReference>
<evidence type="ECO:0000259" key="17">
    <source>
        <dbReference type="Pfam" id="PF00593"/>
    </source>
</evidence>
<evidence type="ECO:0000256" key="10">
    <source>
        <dbReference type="ARBA" id="ARBA00023077"/>
    </source>
</evidence>
<dbReference type="InterPro" id="IPR012910">
    <property type="entry name" value="Plug_dom"/>
</dbReference>
<dbReference type="PROSITE" id="PS52016">
    <property type="entry name" value="TONB_DEPENDENT_REC_3"/>
    <property type="match status" value="1"/>
</dbReference>
<dbReference type="GO" id="GO:0015891">
    <property type="term" value="P:siderophore transport"/>
    <property type="evidence" value="ECO:0007669"/>
    <property type="project" value="InterPro"/>
</dbReference>
<keyword evidence="13 14" id="KW-0998">Cell outer membrane</keyword>
<evidence type="ECO:0000256" key="15">
    <source>
        <dbReference type="PROSITE-ProRule" id="PRU10144"/>
    </source>
</evidence>
<reference evidence="19 20" key="1">
    <citation type="submission" date="2020-07" db="EMBL/GenBank/DDBJ databases">
        <title>Genomic Encyclopedia of Type Strains, Phase IV (KMG-V): Genome sequencing to study the core and pangenomes of soil and plant-associated prokaryotes.</title>
        <authorList>
            <person name="Whitman W."/>
        </authorList>
    </citation>
    <scope>NUCLEOTIDE SEQUENCE [LARGE SCALE GENOMIC DNA]</scope>
    <source>
        <strain evidence="19 20">SAS40</strain>
    </source>
</reference>
<dbReference type="PANTHER" id="PTHR32552:SF82">
    <property type="entry name" value="FCUA PROTEIN"/>
    <property type="match status" value="1"/>
</dbReference>
<dbReference type="GO" id="GO:0009279">
    <property type="term" value="C:cell outer membrane"/>
    <property type="evidence" value="ECO:0007669"/>
    <property type="project" value="UniProtKB-SubCell"/>
</dbReference>
<feature type="domain" description="TonB-dependent receptor-like beta-barrel" evidence="17">
    <location>
        <begin position="276"/>
        <end position="703"/>
    </location>
</feature>
<dbReference type="InterPro" id="IPR036942">
    <property type="entry name" value="Beta-barrel_TonB_sf"/>
</dbReference>
<evidence type="ECO:0000313" key="19">
    <source>
        <dbReference type="EMBL" id="NYE83523.1"/>
    </source>
</evidence>
<dbReference type="CDD" id="cd01347">
    <property type="entry name" value="ligand_gated_channel"/>
    <property type="match status" value="1"/>
</dbReference>
<keyword evidence="4 14" id="KW-1134">Transmembrane beta strand</keyword>
<evidence type="ECO:0000256" key="12">
    <source>
        <dbReference type="ARBA" id="ARBA00023170"/>
    </source>
</evidence>
<keyword evidence="5" id="KW-0410">Iron transport</keyword>
<dbReference type="EMBL" id="JACBYR010000001">
    <property type="protein sequence ID" value="NYE83523.1"/>
    <property type="molecule type" value="Genomic_DNA"/>
</dbReference>
<dbReference type="RefSeq" id="WP_257022011.1">
    <property type="nucleotide sequence ID" value="NZ_JACBYR010000001.1"/>
</dbReference>
<evidence type="ECO:0000256" key="1">
    <source>
        <dbReference type="ARBA" id="ARBA00004571"/>
    </source>
</evidence>
<dbReference type="InterPro" id="IPR010917">
    <property type="entry name" value="TonB_rcpt_CS"/>
</dbReference>
<evidence type="ECO:0000256" key="4">
    <source>
        <dbReference type="ARBA" id="ARBA00022452"/>
    </source>
</evidence>
<keyword evidence="8" id="KW-0408">Iron</keyword>
<feature type="domain" description="TonB-dependent receptor plug" evidence="18">
    <location>
        <begin position="90"/>
        <end position="186"/>
    </location>
</feature>
<keyword evidence="20" id="KW-1185">Reference proteome</keyword>
<evidence type="ECO:0000259" key="18">
    <source>
        <dbReference type="Pfam" id="PF07715"/>
    </source>
</evidence>
<comment type="subcellular location">
    <subcellularLocation>
        <location evidence="1 14">Cell outer membrane</location>
        <topology evidence="1 14">Multi-pass membrane protein</topology>
    </subcellularLocation>
</comment>
<dbReference type="GO" id="GO:0015344">
    <property type="term" value="F:siderophore uptake transmembrane transporter activity"/>
    <property type="evidence" value="ECO:0007669"/>
    <property type="project" value="TreeGrafter"/>
</dbReference>
<sequence length="732" mass="77101">MPHSHLSRSASSRGAVPVLRPIVRHLAGIGFVMIAGSALAQTTTPSTTAQPAALGEVSVVGTSGTGLQPPAPGGQVARGGSLGLLGSDDVMNQPFSTINFTSQALEDAQARTLADIVINDPSVRLTTGTGGFDDTFTIRGLAVGAGDVAINGLYGLTASRVPAQLVERVEVLKGPATLINGIAPGGSVGGSINAVTKRAGDVPLTRLTTTFTSKSNLAVGADIGRRFGIDNAWGIRFNGLVRGGEGTVNGGDQKTQFGALGLDYQGSRLKWSLDAYVQRDDTDNFRPQISLSSITAIPSPPDARANWYPGTALVQRENVIATRLDYDVTDALSVYGGIGYRDGMADQVFPQSTTAVNSAGDFRVRNNFYDSISKTVSANAGVRWRVNTGPVKHTINAGFSQLVQKSGNAFTVGTNESLALAGFPSNIYNPSPLVPVTATRLDPLMSSETTLHSLAVSDTMSFANDRLLVTLGLRDQTARTDSIPTGTNPYKASAVSPLAGIVFKPIQNVSVYGNYTAGLTRGQIVGAQYVNRGEVLPPYKSKQLEAGVKADFGRLTTSASLYQITRPLSQATGPVGNQVFGYSGETRYRGLELSAYGEIQRGLRGIAGIAFTEPEVTSSTTASNVGNTVQGVPAVTASAGLDWDTPWVQGLALNGRAVYTSGSNLNVTNTQRFDSWTRFDIGARYRTIISGKSVVFRANIENLFDKNYWLTTGTYVAVGSPRTFVLSASIDF</sequence>
<evidence type="ECO:0000256" key="14">
    <source>
        <dbReference type="PROSITE-ProRule" id="PRU01360"/>
    </source>
</evidence>
<evidence type="ECO:0000256" key="7">
    <source>
        <dbReference type="ARBA" id="ARBA00022729"/>
    </source>
</evidence>
<dbReference type="AlphaFoldDB" id="A0A7Y9IV47"/>
<keyword evidence="3 14" id="KW-0813">Transport</keyword>
<evidence type="ECO:0000256" key="9">
    <source>
        <dbReference type="ARBA" id="ARBA00023065"/>
    </source>
</evidence>
<evidence type="ECO:0000256" key="8">
    <source>
        <dbReference type="ARBA" id="ARBA00023004"/>
    </source>
</evidence>
<dbReference type="Pfam" id="PF07715">
    <property type="entry name" value="Plug"/>
    <property type="match status" value="1"/>
</dbReference>
<keyword evidence="12 19" id="KW-0675">Receptor</keyword>
<dbReference type="SUPFAM" id="SSF56935">
    <property type="entry name" value="Porins"/>
    <property type="match status" value="1"/>
</dbReference>
<dbReference type="Gene3D" id="2.170.130.10">
    <property type="entry name" value="TonB-dependent receptor, plug domain"/>
    <property type="match status" value="1"/>
</dbReference>
<dbReference type="InterPro" id="IPR039426">
    <property type="entry name" value="TonB-dep_rcpt-like"/>
</dbReference>
<keyword evidence="6 14" id="KW-0812">Transmembrane</keyword>
<evidence type="ECO:0000256" key="5">
    <source>
        <dbReference type="ARBA" id="ARBA00022496"/>
    </source>
</evidence>
<evidence type="ECO:0000256" key="3">
    <source>
        <dbReference type="ARBA" id="ARBA00022448"/>
    </source>
</evidence>
<keyword evidence="11 14" id="KW-0472">Membrane</keyword>
<dbReference type="InterPro" id="IPR000531">
    <property type="entry name" value="Beta-barrel_TonB"/>
</dbReference>
<evidence type="ECO:0000256" key="11">
    <source>
        <dbReference type="ARBA" id="ARBA00023136"/>
    </source>
</evidence>
<keyword evidence="7" id="KW-0732">Signal</keyword>
<feature type="short sequence motif" description="TonB C-terminal box" evidence="15">
    <location>
        <begin position="715"/>
        <end position="732"/>
    </location>
</feature>
<dbReference type="GO" id="GO:0038023">
    <property type="term" value="F:signaling receptor activity"/>
    <property type="evidence" value="ECO:0007669"/>
    <property type="project" value="InterPro"/>
</dbReference>
<dbReference type="InterPro" id="IPR010105">
    <property type="entry name" value="TonB_sidphr_rcpt"/>
</dbReference>
<dbReference type="NCBIfam" id="TIGR01783">
    <property type="entry name" value="TonB-siderophor"/>
    <property type="match status" value="1"/>
</dbReference>
<keyword evidence="10 16" id="KW-0798">TonB box</keyword>
<evidence type="ECO:0000256" key="6">
    <source>
        <dbReference type="ARBA" id="ARBA00022692"/>
    </source>
</evidence>
<evidence type="ECO:0000313" key="20">
    <source>
        <dbReference type="Proteomes" id="UP000542125"/>
    </source>
</evidence>
<evidence type="ECO:0000256" key="16">
    <source>
        <dbReference type="RuleBase" id="RU003357"/>
    </source>
</evidence>
<keyword evidence="9" id="KW-0406">Ion transport</keyword>
<protein>
    <submittedName>
        <fullName evidence="19">Iron complex outermembrane receptor protein</fullName>
    </submittedName>
</protein>
<comment type="caution">
    <text evidence="19">The sequence shown here is derived from an EMBL/GenBank/DDBJ whole genome shotgun (WGS) entry which is preliminary data.</text>
</comment>
<dbReference type="InterPro" id="IPR037066">
    <property type="entry name" value="Plug_dom_sf"/>
</dbReference>
<comment type="similarity">
    <text evidence="2 14 16">Belongs to the TonB-dependent receptor family.</text>
</comment>
<evidence type="ECO:0000256" key="13">
    <source>
        <dbReference type="ARBA" id="ARBA00023237"/>
    </source>
</evidence>
<dbReference type="Pfam" id="PF00593">
    <property type="entry name" value="TonB_dep_Rec_b-barrel"/>
    <property type="match status" value="1"/>
</dbReference>
<gene>
    <name evidence="19" type="ORF">FHW18_002794</name>
</gene>